<dbReference type="EMBL" id="PPUT01000012">
    <property type="protein sequence ID" value="RDC44729.1"/>
    <property type="molecule type" value="Genomic_DNA"/>
</dbReference>
<feature type="transmembrane region" description="Helical" evidence="8">
    <location>
        <begin position="346"/>
        <end position="365"/>
    </location>
</feature>
<feature type="transmembrane region" description="Helical" evidence="8">
    <location>
        <begin position="198"/>
        <end position="217"/>
    </location>
</feature>
<proteinExistence type="predicted"/>
<feature type="transmembrane region" description="Helical" evidence="8">
    <location>
        <begin position="73"/>
        <end position="95"/>
    </location>
</feature>
<reference evidence="10 11" key="1">
    <citation type="journal article" date="2018" name="Elife">
        <title>Discovery and characterization of a prevalent human gut bacterial enzyme sufficient for the inactivation of a family of plant toxins.</title>
        <authorList>
            <person name="Koppel N."/>
            <person name="Bisanz J.E."/>
            <person name="Pandelia M.E."/>
            <person name="Turnbaugh P.J."/>
            <person name="Balskus E.P."/>
        </authorList>
    </citation>
    <scope>NUCLEOTIDE SEQUENCE [LARGE SCALE GENOMIC DNA]</scope>
    <source>
        <strain evidence="10 11">OB21 GAM 11</strain>
    </source>
</reference>
<dbReference type="AlphaFoldDB" id="A0A369NYZ0"/>
<dbReference type="GO" id="GO:0005886">
    <property type="term" value="C:plasma membrane"/>
    <property type="evidence" value="ECO:0007669"/>
    <property type="project" value="UniProtKB-SubCell"/>
</dbReference>
<feature type="transmembrane region" description="Helical" evidence="8">
    <location>
        <begin position="163"/>
        <end position="186"/>
    </location>
</feature>
<protein>
    <submittedName>
        <fullName evidence="10">Hydrogenase 4 subunit B</fullName>
    </submittedName>
</protein>
<comment type="caution">
    <text evidence="10">The sequence shown here is derived from an EMBL/GenBank/DDBJ whole genome shotgun (WGS) entry which is preliminary data.</text>
</comment>
<feature type="transmembrane region" description="Helical" evidence="8">
    <location>
        <begin position="270"/>
        <end position="292"/>
    </location>
</feature>
<evidence type="ECO:0000313" key="10">
    <source>
        <dbReference type="EMBL" id="RDC44729.1"/>
    </source>
</evidence>
<feature type="transmembrane region" description="Helical" evidence="8">
    <location>
        <begin position="473"/>
        <end position="505"/>
    </location>
</feature>
<evidence type="ECO:0000256" key="6">
    <source>
        <dbReference type="ARBA" id="ARBA00023136"/>
    </source>
</evidence>
<dbReference type="PANTHER" id="PTHR42682">
    <property type="entry name" value="HYDROGENASE-4 COMPONENT F"/>
    <property type="match status" value="1"/>
</dbReference>
<evidence type="ECO:0000313" key="11">
    <source>
        <dbReference type="Proteomes" id="UP000253805"/>
    </source>
</evidence>
<gene>
    <name evidence="10" type="ORF">C1850_05715</name>
</gene>
<dbReference type="PANTHER" id="PTHR42682:SF3">
    <property type="entry name" value="FORMATE HYDROGENLYASE SUBUNIT 3-RELATED"/>
    <property type="match status" value="1"/>
</dbReference>
<dbReference type="RefSeq" id="WP_114548935.1">
    <property type="nucleotide sequence ID" value="NZ_PPUT01000012.1"/>
</dbReference>
<feature type="transmembrane region" description="Helical" evidence="8">
    <location>
        <begin position="132"/>
        <end position="151"/>
    </location>
</feature>
<feature type="transmembrane region" description="Helical" evidence="8">
    <location>
        <begin position="677"/>
        <end position="695"/>
    </location>
</feature>
<dbReference type="GO" id="GO:0042773">
    <property type="term" value="P:ATP synthesis coupled electron transport"/>
    <property type="evidence" value="ECO:0007669"/>
    <property type="project" value="InterPro"/>
</dbReference>
<dbReference type="PRINTS" id="PR01437">
    <property type="entry name" value="NUOXDRDTASE4"/>
</dbReference>
<dbReference type="InterPro" id="IPR001750">
    <property type="entry name" value="ND/Mrp_TM"/>
</dbReference>
<dbReference type="Proteomes" id="UP000253805">
    <property type="component" value="Unassembled WGS sequence"/>
</dbReference>
<evidence type="ECO:0000256" key="3">
    <source>
        <dbReference type="ARBA" id="ARBA00022692"/>
    </source>
</evidence>
<evidence type="ECO:0000256" key="2">
    <source>
        <dbReference type="ARBA" id="ARBA00022475"/>
    </source>
</evidence>
<dbReference type="GO" id="GO:0016491">
    <property type="term" value="F:oxidoreductase activity"/>
    <property type="evidence" value="ECO:0007669"/>
    <property type="project" value="UniProtKB-KW"/>
</dbReference>
<evidence type="ECO:0000256" key="7">
    <source>
        <dbReference type="RuleBase" id="RU000320"/>
    </source>
</evidence>
<dbReference type="InterPro" id="IPR052175">
    <property type="entry name" value="ComplexI-like_HydComp"/>
</dbReference>
<dbReference type="NCBIfam" id="NF005086">
    <property type="entry name" value="PRK06521.1"/>
    <property type="match status" value="1"/>
</dbReference>
<evidence type="ECO:0000259" key="9">
    <source>
        <dbReference type="Pfam" id="PF00361"/>
    </source>
</evidence>
<feature type="transmembrane region" description="Helical" evidence="8">
    <location>
        <begin position="107"/>
        <end position="125"/>
    </location>
</feature>
<name>A0A369NYZ0_9ACTN</name>
<organism evidence="10 11">
    <name type="scientific">Adlercreutzia equolifaciens subsp. celatus</name>
    <dbReference type="NCBI Taxonomy" id="394340"/>
    <lineage>
        <taxon>Bacteria</taxon>
        <taxon>Bacillati</taxon>
        <taxon>Actinomycetota</taxon>
        <taxon>Coriobacteriia</taxon>
        <taxon>Eggerthellales</taxon>
        <taxon>Eggerthellaceae</taxon>
        <taxon>Adlercreutzia</taxon>
    </lineage>
</organism>
<keyword evidence="6 8" id="KW-0472">Membrane</keyword>
<dbReference type="GO" id="GO:0008137">
    <property type="term" value="F:NADH dehydrogenase (ubiquinone) activity"/>
    <property type="evidence" value="ECO:0007669"/>
    <property type="project" value="InterPro"/>
</dbReference>
<keyword evidence="4 8" id="KW-1133">Transmembrane helix</keyword>
<comment type="subcellular location">
    <subcellularLocation>
        <location evidence="1">Cell membrane</location>
        <topology evidence="1">Multi-pass membrane protein</topology>
    </subcellularLocation>
    <subcellularLocation>
        <location evidence="7">Membrane</location>
        <topology evidence="7">Multi-pass membrane protein</topology>
    </subcellularLocation>
</comment>
<evidence type="ECO:0000256" key="1">
    <source>
        <dbReference type="ARBA" id="ARBA00004651"/>
    </source>
</evidence>
<feature type="transmembrane region" description="Helical" evidence="8">
    <location>
        <begin position="37"/>
        <end position="61"/>
    </location>
</feature>
<feature type="domain" description="NADH:quinone oxidoreductase/Mrp antiporter transmembrane" evidence="9">
    <location>
        <begin position="128"/>
        <end position="422"/>
    </location>
</feature>
<evidence type="ECO:0000256" key="8">
    <source>
        <dbReference type="SAM" id="Phobius"/>
    </source>
</evidence>
<dbReference type="Pfam" id="PF00361">
    <property type="entry name" value="Proton_antipo_M"/>
    <property type="match status" value="1"/>
</dbReference>
<keyword evidence="3 7" id="KW-0812">Transmembrane</keyword>
<evidence type="ECO:0000256" key="5">
    <source>
        <dbReference type="ARBA" id="ARBA00023002"/>
    </source>
</evidence>
<sequence>MLELILLSLGLSCATGVLSLVTSKARAASKTIACVGGMGAAALSFIGGVGALFQTATYASWIGPMPFTNFTLLLNPLAGLLIAVIAALAFVAWLYGLSYFDEYYEAGIGVIGFFMNLFIASMNLVILADNAFWFLVFFELMSLTSYVLVIIDRTEASLKGGFLYLIMAHIGFLMIACSFFAMASATGSLEFEAFRTHAFAPGIATLAFALAFFGFGAKAGMVPFHSWLPQAHPAAPSNVSALMSGGMIKIGIFGICKVCFDLLGAAGGEVGWGVLVIVIGAVSSVLGVVYALGEHDLKSLLAYHSVENIGIILLGVGVGIYGWAAGLPWLAAIGLLAGLYHLVNHAMFKGLLFLGAGSVLHATGTRNMEVLGGLAKAMPVTAVCFLIGSLAISAIPPLNGFVSEWFTYQGLIGAAMDGGIFMRIVFAFAVVALAVTGALAVTCFVKAFGVTFLARPRSEAAEHAHEVPAPMTIAMVILTVACIALGLGAAWVAPVVSSIASSMLAAPSLPVVEGVTLVSLDTVSVVSPLIMAALMAVVIALCALLRNAANRKAGMKSDPSTWACGYEADLSMETLASTVGANVKTFMGPLYALRYGVNRAGQAVARLIARALESDAEEAPATPVATGGAASRYDRDRTVGIAPAERHAPALSNSVLSVVSDVGAWFGRMESGDFRTYIVYIVGALVFFLALIILVR</sequence>
<feature type="transmembrane region" description="Helical" evidence="8">
    <location>
        <begin position="525"/>
        <end position="545"/>
    </location>
</feature>
<feature type="transmembrane region" description="Helical" evidence="8">
    <location>
        <begin position="312"/>
        <end position="340"/>
    </location>
</feature>
<dbReference type="InterPro" id="IPR003918">
    <property type="entry name" value="NADH_UbQ_OxRdtase"/>
</dbReference>
<evidence type="ECO:0000256" key="4">
    <source>
        <dbReference type="ARBA" id="ARBA00022989"/>
    </source>
</evidence>
<keyword evidence="2" id="KW-1003">Cell membrane</keyword>
<feature type="transmembrane region" description="Helical" evidence="8">
    <location>
        <begin position="420"/>
        <end position="453"/>
    </location>
</feature>
<feature type="transmembrane region" description="Helical" evidence="8">
    <location>
        <begin position="377"/>
        <end position="400"/>
    </location>
</feature>
<accession>A0A369NYZ0</accession>
<keyword evidence="5" id="KW-0560">Oxidoreductase</keyword>